<accession>A0ABU9UR57</accession>
<proteinExistence type="predicted"/>
<comment type="caution">
    <text evidence="3">The sequence shown here is derived from an EMBL/GenBank/DDBJ whole genome shotgun (WGS) entry which is preliminary data.</text>
</comment>
<name>A0ABU9UR57_9GAMM</name>
<dbReference type="InterPro" id="IPR054280">
    <property type="entry name" value="DUF7014"/>
</dbReference>
<dbReference type="Proteomes" id="UP001489333">
    <property type="component" value="Unassembled WGS sequence"/>
</dbReference>
<reference evidence="3 4" key="1">
    <citation type="submission" date="2024-04" db="EMBL/GenBank/DDBJ databases">
        <title>Novel Shewanella species isolated from Baltic Sea sediments.</title>
        <authorList>
            <person name="Martin-Rodriguez A.J."/>
            <person name="Fernandez-Juarez V."/>
            <person name="Valeriano V.D."/>
            <person name="Mihindukulasooriya I."/>
            <person name="Ceresnova L."/>
            <person name="Joffre E."/>
            <person name="Jensie-Markopoulos S."/>
            <person name="Moore E.R.B."/>
            <person name="Sjoling A."/>
        </authorList>
    </citation>
    <scope>NUCLEOTIDE SEQUENCE [LARGE SCALE GENOMIC DNA]</scope>
    <source>
        <strain evidence="3 4">VAX-SP0-0CM-1</strain>
    </source>
</reference>
<dbReference type="Pfam" id="PF18863">
    <property type="entry name" value="AbiJ_NTD4"/>
    <property type="match status" value="1"/>
</dbReference>
<sequence>MAIFELFSKRQKKIRGEVEDVYVYEDIPQSLRVQIIHIIRDTIGQDKYEDRARGAYEFIHKALCKEYGVFTLRQHARSDDNAIFDYFLNCDDYERCLDIIEITFRIINNYVDENYYNYKQYTTSSQEPEDAINELNSRFKECGVGYQFESGELIRVDSQYLHSESVKPVLHLLGSAKEYQGANDEFLSAHEHYRHKRYKECLNDCLKSFESLMKAIHEKHSWSYGQNDTAKKLINSCLANNLVPEYLQNQFSSVRILLESGIPTVRNKEGGHGQGAEISTVPEHLASYTLHLTATNLLFLANCEEKFS</sequence>
<dbReference type="NCBIfam" id="NF046078">
    <property type="entry name" value="STM4504_CBY0614"/>
    <property type="match status" value="1"/>
</dbReference>
<feature type="domain" description="HEPN AbiJ-N-terminal" evidence="1">
    <location>
        <begin position="5"/>
        <end position="168"/>
    </location>
</feature>
<protein>
    <recommendedName>
        <fullName evidence="5">Abortive infection protein-like C-terminal domain-containing protein</fullName>
    </recommendedName>
</protein>
<evidence type="ECO:0000313" key="4">
    <source>
        <dbReference type="Proteomes" id="UP001489333"/>
    </source>
</evidence>
<dbReference type="RefSeq" id="WP_342901984.1">
    <property type="nucleotide sequence ID" value="NZ_JBCHKU010000009.1"/>
</dbReference>
<gene>
    <name evidence="3" type="ORF">AAGS29_08240</name>
</gene>
<feature type="domain" description="DUF7014" evidence="2">
    <location>
        <begin position="172"/>
        <end position="306"/>
    </location>
</feature>
<evidence type="ECO:0008006" key="5">
    <source>
        <dbReference type="Google" id="ProtNLM"/>
    </source>
</evidence>
<keyword evidence="4" id="KW-1185">Reference proteome</keyword>
<evidence type="ECO:0000259" key="1">
    <source>
        <dbReference type="Pfam" id="PF18863"/>
    </source>
</evidence>
<organism evidence="3 4">
    <name type="scientific">Shewanella vaxholmensis</name>
    <dbReference type="NCBI Taxonomy" id="3063535"/>
    <lineage>
        <taxon>Bacteria</taxon>
        <taxon>Pseudomonadati</taxon>
        <taxon>Pseudomonadota</taxon>
        <taxon>Gammaproteobacteria</taxon>
        <taxon>Alteromonadales</taxon>
        <taxon>Shewanellaceae</taxon>
        <taxon>Shewanella</taxon>
    </lineage>
</organism>
<evidence type="ECO:0000259" key="2">
    <source>
        <dbReference type="Pfam" id="PF22809"/>
    </source>
</evidence>
<evidence type="ECO:0000313" key="3">
    <source>
        <dbReference type="EMBL" id="MEM6248587.1"/>
    </source>
</evidence>
<dbReference type="EMBL" id="JBCHKU010000009">
    <property type="protein sequence ID" value="MEM6248587.1"/>
    <property type="molecule type" value="Genomic_DNA"/>
</dbReference>
<dbReference type="Pfam" id="PF22809">
    <property type="entry name" value="DUF7014"/>
    <property type="match status" value="1"/>
</dbReference>
<dbReference type="InterPro" id="IPR049503">
    <property type="entry name" value="AbiJ_NTD4"/>
</dbReference>